<gene>
    <name evidence="2" type="ORF">H9981_02985</name>
</gene>
<proteinExistence type="predicted"/>
<reference evidence="2" key="2">
    <citation type="submission" date="2021-04" db="EMBL/GenBank/DDBJ databases">
        <authorList>
            <person name="Gilroy R."/>
        </authorList>
    </citation>
    <scope>NUCLEOTIDE SEQUENCE</scope>
    <source>
        <strain evidence="2">ChiSjej5B23-15282</strain>
    </source>
</reference>
<organism evidence="2 3">
    <name type="scientific">Candidatus Mediterraneibacter caccavium</name>
    <dbReference type="NCBI Taxonomy" id="2838661"/>
    <lineage>
        <taxon>Bacteria</taxon>
        <taxon>Bacillati</taxon>
        <taxon>Bacillota</taxon>
        <taxon>Clostridia</taxon>
        <taxon>Lachnospirales</taxon>
        <taxon>Lachnospiraceae</taxon>
        <taxon>Mediterraneibacter</taxon>
    </lineage>
</organism>
<dbReference type="PROSITE" id="PS51831">
    <property type="entry name" value="HD"/>
    <property type="match status" value="1"/>
</dbReference>
<dbReference type="EMBL" id="DXFA01000054">
    <property type="protein sequence ID" value="HIX47972.1"/>
    <property type="molecule type" value="Genomic_DNA"/>
</dbReference>
<dbReference type="NCBIfam" id="TIGR00277">
    <property type="entry name" value="HDIG"/>
    <property type="match status" value="1"/>
</dbReference>
<dbReference type="AlphaFoldDB" id="A0A9D1VXD6"/>
<reference evidence="2" key="1">
    <citation type="journal article" date="2021" name="PeerJ">
        <title>Extensive microbial diversity within the chicken gut microbiome revealed by metagenomics and culture.</title>
        <authorList>
            <person name="Gilroy R."/>
            <person name="Ravi A."/>
            <person name="Getino M."/>
            <person name="Pursley I."/>
            <person name="Horton D.L."/>
            <person name="Alikhan N.F."/>
            <person name="Baker D."/>
            <person name="Gharbi K."/>
            <person name="Hall N."/>
            <person name="Watson M."/>
            <person name="Adriaenssens E.M."/>
            <person name="Foster-Nyarko E."/>
            <person name="Jarju S."/>
            <person name="Secka A."/>
            <person name="Antonio M."/>
            <person name="Oren A."/>
            <person name="Chaudhuri R.R."/>
            <person name="La Ragione R."/>
            <person name="Hildebrand F."/>
            <person name="Pallen M.J."/>
        </authorList>
    </citation>
    <scope>NUCLEOTIDE SEQUENCE</scope>
    <source>
        <strain evidence="2">ChiSjej5B23-15282</strain>
    </source>
</reference>
<dbReference type="InterPro" id="IPR006675">
    <property type="entry name" value="HDIG_dom"/>
</dbReference>
<evidence type="ECO:0000259" key="1">
    <source>
        <dbReference type="PROSITE" id="PS51831"/>
    </source>
</evidence>
<dbReference type="InterPro" id="IPR006674">
    <property type="entry name" value="HD_domain"/>
</dbReference>
<protein>
    <submittedName>
        <fullName evidence="2">HD domain-containing protein</fullName>
    </submittedName>
</protein>
<dbReference type="CDD" id="cd00077">
    <property type="entry name" value="HDc"/>
    <property type="match status" value="1"/>
</dbReference>
<accession>A0A9D1VXD6</accession>
<dbReference type="Proteomes" id="UP000824243">
    <property type="component" value="Unassembled WGS sequence"/>
</dbReference>
<comment type="caution">
    <text evidence="2">The sequence shown here is derived from an EMBL/GenBank/DDBJ whole genome shotgun (WGS) entry which is preliminary data.</text>
</comment>
<sequence>MERVNAILRHPVYQSYYHRLEKLEQDRPFCRHQAGHLLDVARIAYIRCLEEGCSLDKEVVYAAALLHDIGKSLQYEQKIPHEISGCVIAAEILGTLPPEAAFSEAEKEQILTAIRGHRRLRKEPELLERLLYESDKASRACFACPAEPECSWDEEKKNKEIQL</sequence>
<evidence type="ECO:0000313" key="2">
    <source>
        <dbReference type="EMBL" id="HIX47972.1"/>
    </source>
</evidence>
<evidence type="ECO:0000313" key="3">
    <source>
        <dbReference type="Proteomes" id="UP000824243"/>
    </source>
</evidence>
<dbReference type="SMART" id="SM00471">
    <property type="entry name" value="HDc"/>
    <property type="match status" value="1"/>
</dbReference>
<dbReference type="Pfam" id="PF01966">
    <property type="entry name" value="HD"/>
    <property type="match status" value="1"/>
</dbReference>
<feature type="domain" description="HD" evidence="1">
    <location>
        <begin position="33"/>
        <end position="140"/>
    </location>
</feature>
<dbReference type="Gene3D" id="1.10.3210.10">
    <property type="entry name" value="Hypothetical protein af1432"/>
    <property type="match status" value="1"/>
</dbReference>
<name>A0A9D1VXD6_9FIRM</name>
<dbReference type="InterPro" id="IPR003607">
    <property type="entry name" value="HD/PDEase_dom"/>
</dbReference>
<dbReference type="SUPFAM" id="SSF109604">
    <property type="entry name" value="HD-domain/PDEase-like"/>
    <property type="match status" value="1"/>
</dbReference>